<dbReference type="GO" id="GO:0016042">
    <property type="term" value="P:lipid catabolic process"/>
    <property type="evidence" value="ECO:0007669"/>
    <property type="project" value="UniProtKB-KW"/>
</dbReference>
<dbReference type="AlphaFoldDB" id="A0A7R8WU19"/>
<dbReference type="GO" id="GO:0004623">
    <property type="term" value="F:phospholipase A2 activity"/>
    <property type="evidence" value="ECO:0007669"/>
    <property type="project" value="InterPro"/>
</dbReference>
<dbReference type="GO" id="GO:0006644">
    <property type="term" value="P:phospholipid metabolic process"/>
    <property type="evidence" value="ECO:0007669"/>
    <property type="project" value="InterPro"/>
</dbReference>
<organism evidence="7">
    <name type="scientific">Cyprideis torosa</name>
    <dbReference type="NCBI Taxonomy" id="163714"/>
    <lineage>
        <taxon>Eukaryota</taxon>
        <taxon>Metazoa</taxon>
        <taxon>Ecdysozoa</taxon>
        <taxon>Arthropoda</taxon>
        <taxon>Crustacea</taxon>
        <taxon>Oligostraca</taxon>
        <taxon>Ostracoda</taxon>
        <taxon>Podocopa</taxon>
        <taxon>Podocopida</taxon>
        <taxon>Cytherocopina</taxon>
        <taxon>Cytheroidea</taxon>
        <taxon>Cytherideidae</taxon>
        <taxon>Cyprideis</taxon>
    </lineage>
</organism>
<keyword evidence="5" id="KW-0443">Lipid metabolism</keyword>
<sequence>MADYEGRETTKTRPEVSPEFVYWHEQTFAVVQEASNGTVILCRLIEAIRPHEITAERRRLADLKYLIVKLTFSQMMDLMNRCRILNEEFIQPEEKVDEVILEYYPILDIDSDELLPELPPPMAKGKEERRNARSLMYSLTRGNVIPGTKWCGSGDVAEQYFDLGEDAMLDSCCRDHDHCPVKIRAHEQQYGHMNRAFYAKSHCQCDYAFLRCLRSVGTTKAELMGMAFANVFRFPCLLHQGCNDHLQKVEECSMTQSDVYVYERRGVLTYPPPESDKL</sequence>
<keyword evidence="3" id="KW-0964">Secreted</keyword>
<dbReference type="OrthoDB" id="6075074at2759"/>
<accession>A0A7R8WU19</accession>
<feature type="domain" description="Phospholipase A2-like central" evidence="6">
    <location>
        <begin position="145"/>
        <end position="237"/>
    </location>
</feature>
<evidence type="ECO:0000256" key="5">
    <source>
        <dbReference type="ARBA" id="ARBA00023098"/>
    </source>
</evidence>
<comment type="cofactor">
    <cofactor evidence="1">
        <name>Ca(2+)</name>
        <dbReference type="ChEBI" id="CHEBI:29108"/>
    </cofactor>
</comment>
<comment type="subcellular location">
    <subcellularLocation>
        <location evidence="2">Secreted</location>
    </subcellularLocation>
</comment>
<reference evidence="7" key="1">
    <citation type="submission" date="2020-11" db="EMBL/GenBank/DDBJ databases">
        <authorList>
            <person name="Tran Van P."/>
        </authorList>
    </citation>
    <scope>NUCLEOTIDE SEQUENCE</scope>
</reference>
<dbReference type="GO" id="GO:0005576">
    <property type="term" value="C:extracellular region"/>
    <property type="evidence" value="ECO:0007669"/>
    <property type="project" value="UniProtKB-SubCell"/>
</dbReference>
<evidence type="ECO:0000256" key="2">
    <source>
        <dbReference type="ARBA" id="ARBA00004613"/>
    </source>
</evidence>
<protein>
    <recommendedName>
        <fullName evidence="6">Phospholipase A2-like central domain-containing protein</fullName>
    </recommendedName>
</protein>
<dbReference type="InterPro" id="IPR033113">
    <property type="entry name" value="PLA2_histidine"/>
</dbReference>
<dbReference type="InterPro" id="IPR036444">
    <property type="entry name" value="PLipase_A2_dom_sf"/>
</dbReference>
<dbReference type="PANTHER" id="PTHR12253">
    <property type="entry name" value="RH14732P"/>
    <property type="match status" value="1"/>
</dbReference>
<evidence type="ECO:0000256" key="1">
    <source>
        <dbReference type="ARBA" id="ARBA00001913"/>
    </source>
</evidence>
<evidence type="ECO:0000256" key="3">
    <source>
        <dbReference type="ARBA" id="ARBA00022525"/>
    </source>
</evidence>
<proteinExistence type="predicted"/>
<dbReference type="EMBL" id="OB692772">
    <property type="protein sequence ID" value="CAD7237851.1"/>
    <property type="molecule type" value="Genomic_DNA"/>
</dbReference>
<name>A0A7R8WU19_9CRUS</name>
<dbReference type="SUPFAM" id="SSF48619">
    <property type="entry name" value="Phospholipase A2, PLA2"/>
    <property type="match status" value="1"/>
</dbReference>
<dbReference type="Pfam" id="PF05826">
    <property type="entry name" value="Phospholip_A2_2"/>
    <property type="match status" value="1"/>
</dbReference>
<dbReference type="Gene3D" id="1.20.90.10">
    <property type="entry name" value="Phospholipase A2 domain"/>
    <property type="match status" value="1"/>
</dbReference>
<gene>
    <name evidence="7" type="ORF">CTOB1V02_LOCUS15666</name>
</gene>
<evidence type="ECO:0000313" key="7">
    <source>
        <dbReference type="EMBL" id="CAD7237851.1"/>
    </source>
</evidence>
<dbReference type="GO" id="GO:0050482">
    <property type="term" value="P:arachidonate secretion"/>
    <property type="evidence" value="ECO:0007669"/>
    <property type="project" value="InterPro"/>
</dbReference>
<keyword evidence="4" id="KW-0442">Lipid degradation</keyword>
<dbReference type="InterPro" id="IPR016090">
    <property type="entry name" value="PLA2-like_dom"/>
</dbReference>
<dbReference type="PROSITE" id="PS00118">
    <property type="entry name" value="PA2_HIS"/>
    <property type="match status" value="1"/>
</dbReference>
<evidence type="ECO:0000256" key="4">
    <source>
        <dbReference type="ARBA" id="ARBA00022963"/>
    </source>
</evidence>
<evidence type="ECO:0000259" key="6">
    <source>
        <dbReference type="Pfam" id="PF05826"/>
    </source>
</evidence>